<keyword evidence="4" id="KW-1185">Reference proteome</keyword>
<dbReference type="EMBL" id="MU006780">
    <property type="protein sequence ID" value="KAF2643052.1"/>
    <property type="molecule type" value="Genomic_DNA"/>
</dbReference>
<dbReference type="Gene3D" id="3.30.420.10">
    <property type="entry name" value="Ribonuclease H-like superfamily/Ribonuclease H"/>
    <property type="match status" value="1"/>
</dbReference>
<sequence>MSINPTPMLSPPTAQDDSSSHYSGDTAADHDSAIYMKMRIPKWQNQVPQSTSPNKHSPTKSTYGSIVSGSSLQSKTIVWKPSSKTYLGSLQYPQPKMPCLLLVEVDISTEATGNEKATFINSHLLKRKALQEFTSEALGDEELANSVAFLLDTKPIDHSKMKSTDISKVVGTVDNQDDVKKRTNLLIIPVDHEKLATTTFGKLQEQSAKPLKVTKKLSSKKAPPMTSGEAKSGEQQSDENIICKIIQSGRYLDPTSPDELYAKCITTLFNDLVRRSDSTKFGTLGTSFLSKLNNTYGTQFPNSYYDLALQFKPSFETPLDGAAYALNFAVDLVPVIYREIGVLEFAKHQVLLEDIDVCKKLKEVLCGMFVRDNQDKQSSGTPHAEFPRILRIRDLKTDKEIGQILPSKVKEGTFVTVKTYLRQCNIKFDETVKHLPLADIGRNKSFWVPLDFLTLQANQPLKKTGQLSLELQRQKQDIQSNQIDDFLRFHGNTLFTQVRKAISNANYTSIIKSILNDIPRNLHVTITPNLQLPTAEPVVRSNKQKDPATNDQFYEFSIVYVGRYAKTEPVEKFLKSLKTAIAAAQPKLTGKKANEIPSTSIVSARELIISGAQDTSPLMECVKGAKVLLGVIDRDDMEEEQYKDIKAEMYRLGDRKVGAVTLCVSRQHLANFVERPDNQATFPPNIRRKIRFMRGHGNWKSNPMQLWKTSFLPDKNIIIVGAHITHPSSKSAEGCPSVAALVTSREKVPHHYLAYTQLQQTFQPSNEKTKKSTRSYQSGILDLETLLKQLLTDWKKQIKPKKSDRPHIIFYRDACSSTSQEPYSNEADHITEAYRKIFDVDEMEEIPISYIIVAKHTHDYNAENNKESKPTFHFTTRRFQSQEEDDLELAEDDAGKYQYMVTQSVGFDREQLKILTANLNTSSDLCECTSTALPIHFARKLGRRVLNYYDFISKDTNSILQLARRTAGVPDQAAMLGDVRDFLRTDRGGVAGVRGDGNTEVRPWKMELDDKMFYL</sequence>
<evidence type="ECO:0000256" key="1">
    <source>
        <dbReference type="SAM" id="MobiDB-lite"/>
    </source>
</evidence>
<reference evidence="3" key="1">
    <citation type="journal article" date="2020" name="Stud. Mycol.">
        <title>101 Dothideomycetes genomes: a test case for predicting lifestyles and emergence of pathogens.</title>
        <authorList>
            <person name="Haridas S."/>
            <person name="Albert R."/>
            <person name="Binder M."/>
            <person name="Bloem J."/>
            <person name="Labutti K."/>
            <person name="Salamov A."/>
            <person name="Andreopoulos B."/>
            <person name="Baker S."/>
            <person name="Barry K."/>
            <person name="Bills G."/>
            <person name="Bluhm B."/>
            <person name="Cannon C."/>
            <person name="Castanera R."/>
            <person name="Culley D."/>
            <person name="Daum C."/>
            <person name="Ezra D."/>
            <person name="Gonzalez J."/>
            <person name="Henrissat B."/>
            <person name="Kuo A."/>
            <person name="Liang C."/>
            <person name="Lipzen A."/>
            <person name="Lutzoni F."/>
            <person name="Magnuson J."/>
            <person name="Mondo S."/>
            <person name="Nolan M."/>
            <person name="Ohm R."/>
            <person name="Pangilinan J."/>
            <person name="Park H.-J."/>
            <person name="Ramirez L."/>
            <person name="Alfaro M."/>
            <person name="Sun H."/>
            <person name="Tritt A."/>
            <person name="Yoshinaga Y."/>
            <person name="Zwiers L.-H."/>
            <person name="Turgeon B."/>
            <person name="Goodwin S."/>
            <person name="Spatafora J."/>
            <person name="Crous P."/>
            <person name="Grigoriev I."/>
        </authorList>
    </citation>
    <scope>NUCLEOTIDE SEQUENCE</scope>
    <source>
        <strain evidence="3">CBS 473.64</strain>
    </source>
</reference>
<dbReference type="InterPro" id="IPR012337">
    <property type="entry name" value="RNaseH-like_sf"/>
</dbReference>
<feature type="compositionally biased region" description="Polar residues" evidence="1">
    <location>
        <begin position="1"/>
        <end position="23"/>
    </location>
</feature>
<evidence type="ECO:0000313" key="4">
    <source>
        <dbReference type="Proteomes" id="UP000799753"/>
    </source>
</evidence>
<dbReference type="AlphaFoldDB" id="A0A6A6S772"/>
<dbReference type="Pfam" id="PF02171">
    <property type="entry name" value="Piwi"/>
    <property type="match status" value="1"/>
</dbReference>
<gene>
    <name evidence="3" type="ORF">P280DRAFT_538913</name>
</gene>
<feature type="region of interest" description="Disordered" evidence="1">
    <location>
        <begin position="45"/>
        <end position="67"/>
    </location>
</feature>
<dbReference type="InterPro" id="IPR003165">
    <property type="entry name" value="Piwi"/>
</dbReference>
<feature type="region of interest" description="Disordered" evidence="1">
    <location>
        <begin position="212"/>
        <end position="235"/>
    </location>
</feature>
<organism evidence="3 4">
    <name type="scientific">Massarina eburnea CBS 473.64</name>
    <dbReference type="NCBI Taxonomy" id="1395130"/>
    <lineage>
        <taxon>Eukaryota</taxon>
        <taxon>Fungi</taxon>
        <taxon>Dikarya</taxon>
        <taxon>Ascomycota</taxon>
        <taxon>Pezizomycotina</taxon>
        <taxon>Dothideomycetes</taxon>
        <taxon>Pleosporomycetidae</taxon>
        <taxon>Pleosporales</taxon>
        <taxon>Massarineae</taxon>
        <taxon>Massarinaceae</taxon>
        <taxon>Massarina</taxon>
    </lineage>
</organism>
<feature type="domain" description="Piwi" evidence="2">
    <location>
        <begin position="640"/>
        <end position="858"/>
    </location>
</feature>
<evidence type="ECO:0000259" key="2">
    <source>
        <dbReference type="Pfam" id="PF02171"/>
    </source>
</evidence>
<dbReference type="OrthoDB" id="3800893at2759"/>
<dbReference type="InterPro" id="IPR036397">
    <property type="entry name" value="RNaseH_sf"/>
</dbReference>
<feature type="region of interest" description="Disordered" evidence="1">
    <location>
        <begin position="1"/>
        <end position="28"/>
    </location>
</feature>
<evidence type="ECO:0000313" key="3">
    <source>
        <dbReference type="EMBL" id="KAF2643052.1"/>
    </source>
</evidence>
<protein>
    <recommendedName>
        <fullName evidence="2">Piwi domain-containing protein</fullName>
    </recommendedName>
</protein>
<dbReference type="Proteomes" id="UP000799753">
    <property type="component" value="Unassembled WGS sequence"/>
</dbReference>
<dbReference type="SUPFAM" id="SSF53098">
    <property type="entry name" value="Ribonuclease H-like"/>
    <property type="match status" value="1"/>
</dbReference>
<name>A0A6A6S772_9PLEO</name>
<accession>A0A6A6S772</accession>
<proteinExistence type="predicted"/>
<dbReference type="GO" id="GO:0003676">
    <property type="term" value="F:nucleic acid binding"/>
    <property type="evidence" value="ECO:0007669"/>
    <property type="project" value="InterPro"/>
</dbReference>